<dbReference type="InterPro" id="IPR036291">
    <property type="entry name" value="NAD(P)-bd_dom_sf"/>
</dbReference>
<evidence type="ECO:0000313" key="3">
    <source>
        <dbReference type="EMBL" id="OHV21361.1"/>
    </source>
</evidence>
<comment type="similarity">
    <text evidence="1">Belongs to the short-chain dehydrogenases/reductases (SDR) family.</text>
</comment>
<evidence type="ECO:0008006" key="5">
    <source>
        <dbReference type="Google" id="ProtNLM"/>
    </source>
</evidence>
<name>A0A1S1PJC1_9ACTN</name>
<gene>
    <name evidence="3" type="ORF">BBK14_26895</name>
</gene>
<dbReference type="Gene3D" id="3.40.50.720">
    <property type="entry name" value="NAD(P)-binding Rossmann-like Domain"/>
    <property type="match status" value="1"/>
</dbReference>
<dbReference type="PANTHER" id="PTHR43669:SF8">
    <property type="entry name" value="SHORT-CHAIN TYPE DEHYDROGENASE_REDUCTASE-RELATED"/>
    <property type="match status" value="1"/>
</dbReference>
<dbReference type="Proteomes" id="UP000179769">
    <property type="component" value="Unassembled WGS sequence"/>
</dbReference>
<dbReference type="Pfam" id="PF13561">
    <property type="entry name" value="adh_short_C2"/>
    <property type="match status" value="1"/>
</dbReference>
<evidence type="ECO:0000256" key="2">
    <source>
        <dbReference type="ARBA" id="ARBA00023002"/>
    </source>
</evidence>
<proteinExistence type="inferred from homology"/>
<evidence type="ECO:0000313" key="4">
    <source>
        <dbReference type="Proteomes" id="UP000179769"/>
    </source>
</evidence>
<reference evidence="4" key="1">
    <citation type="submission" date="2016-07" db="EMBL/GenBank/DDBJ databases">
        <title>Frankia sp. NRRL B-16219 Genome sequencing.</title>
        <authorList>
            <person name="Ghodhbane-Gtari F."/>
            <person name="Swanson E."/>
            <person name="Gueddou A."/>
            <person name="Louati M."/>
            <person name="Nouioui I."/>
            <person name="Hezbri K."/>
            <person name="Abebe-Akele F."/>
            <person name="Simpson S."/>
            <person name="Morris K."/>
            <person name="Thomas K."/>
            <person name="Gtari M."/>
            <person name="Tisa L.S."/>
        </authorList>
    </citation>
    <scope>NUCLEOTIDE SEQUENCE [LARGE SCALE GENOMIC DNA]</scope>
    <source>
        <strain evidence="4">NRRL B-16219</strain>
    </source>
</reference>
<keyword evidence="2" id="KW-0560">Oxidoreductase</keyword>
<dbReference type="EMBL" id="MAXA01000255">
    <property type="protein sequence ID" value="OHV21361.1"/>
    <property type="molecule type" value="Genomic_DNA"/>
</dbReference>
<dbReference type="AlphaFoldDB" id="A0A1S1PJC1"/>
<dbReference type="SUPFAM" id="SSF51735">
    <property type="entry name" value="NAD(P)-binding Rossmann-fold domains"/>
    <property type="match status" value="1"/>
</dbReference>
<dbReference type="GO" id="GO:0016491">
    <property type="term" value="F:oxidoreductase activity"/>
    <property type="evidence" value="ECO:0007669"/>
    <property type="project" value="UniProtKB-KW"/>
</dbReference>
<comment type="caution">
    <text evidence="3">The sequence shown here is derived from an EMBL/GenBank/DDBJ whole genome shotgun (WGS) entry which is preliminary data.</text>
</comment>
<dbReference type="PRINTS" id="PR00081">
    <property type="entry name" value="GDHRDH"/>
</dbReference>
<accession>A0A1S1PJC1</accession>
<keyword evidence="4" id="KW-1185">Reference proteome</keyword>
<dbReference type="InterPro" id="IPR002347">
    <property type="entry name" value="SDR_fam"/>
</dbReference>
<dbReference type="PANTHER" id="PTHR43669">
    <property type="entry name" value="5-KETO-D-GLUCONATE 5-REDUCTASE"/>
    <property type="match status" value="1"/>
</dbReference>
<evidence type="ECO:0000256" key="1">
    <source>
        <dbReference type="ARBA" id="ARBA00006484"/>
    </source>
</evidence>
<sequence>MLEGRVLFLAGAGPQMGAATAMIAAREGASVALTARTTSTAETTAKAIVDAGGKAIALQCDLTSEEEVRAALATTEAELGAVDAVFYNAAYYDNRQDSIDVDEEVWDKSMAVNLEGAMRVARLVIPSMVERGGGSFVFSSSAASIVAGETRFGYQVSKAGLNAVTRFVAGKYGRKGIRANATLPFVLEGKIGDAAASLNCLGRSPTSEEIGEAVVFLLSDRAAVITGQIIHLDGGLFARAPWPTPSSRR</sequence>
<protein>
    <recommendedName>
        <fullName evidence="5">Short-chain dehydrogenase</fullName>
    </recommendedName>
</protein>
<dbReference type="CDD" id="cd05233">
    <property type="entry name" value="SDR_c"/>
    <property type="match status" value="1"/>
</dbReference>
<organism evidence="3 4">
    <name type="scientific">Parafrankia soli</name>
    <dbReference type="NCBI Taxonomy" id="2599596"/>
    <lineage>
        <taxon>Bacteria</taxon>
        <taxon>Bacillati</taxon>
        <taxon>Actinomycetota</taxon>
        <taxon>Actinomycetes</taxon>
        <taxon>Frankiales</taxon>
        <taxon>Frankiaceae</taxon>
        <taxon>Parafrankia</taxon>
    </lineage>
</organism>